<proteinExistence type="predicted"/>
<comment type="caution">
    <text evidence="5">The sequence shown here is derived from an EMBL/GenBank/DDBJ whole genome shotgun (WGS) entry which is preliminary data.</text>
</comment>
<dbReference type="RefSeq" id="WP_098469323.1">
    <property type="nucleotide sequence ID" value="NZ_PDJD01000001.1"/>
</dbReference>
<keyword evidence="4" id="KW-0472">Membrane</keyword>
<reference evidence="5 6" key="1">
    <citation type="submission" date="2017-10" db="EMBL/GenBank/DDBJ databases">
        <title>Sequencing the genomes of 1000 actinobacteria strains.</title>
        <authorList>
            <person name="Klenk H.-P."/>
        </authorList>
    </citation>
    <scope>NUCLEOTIDE SEQUENCE [LARGE SCALE GENOMIC DNA]</scope>
    <source>
        <strain evidence="5 6">DSM 21801</strain>
    </source>
</reference>
<gene>
    <name evidence="5" type="ORF">ATL40_1915</name>
</gene>
<dbReference type="EMBL" id="PDJD01000001">
    <property type="protein sequence ID" value="PFG20317.1"/>
    <property type="molecule type" value="Genomic_DNA"/>
</dbReference>
<dbReference type="InterPro" id="IPR032808">
    <property type="entry name" value="DoxX"/>
</dbReference>
<keyword evidence="3" id="KW-1133">Transmembrane helix</keyword>
<sequence length="192" mass="19874">MMLRRIARPLLAASVIADGVHAVRHPHQVVRPDSTGENLMRNAAARTGRDVSPATLVRTLGAVKVASGAMLALGILPRVNAGVLAAAHLPTTLLTNPVWTLKGQARKDAAAAVLRESAVLGGLLLATVDTAGKPSLAWRLEQSRDHAAEIKDAVTEAAQDAARTATDAAEKKAAKALAAARKEARKAAATLS</sequence>
<evidence type="ECO:0000256" key="2">
    <source>
        <dbReference type="ARBA" id="ARBA00022692"/>
    </source>
</evidence>
<accession>A0A2A9D0V2</accession>
<keyword evidence="2" id="KW-0812">Transmembrane</keyword>
<evidence type="ECO:0000256" key="4">
    <source>
        <dbReference type="ARBA" id="ARBA00023136"/>
    </source>
</evidence>
<evidence type="ECO:0000313" key="6">
    <source>
        <dbReference type="Proteomes" id="UP000224915"/>
    </source>
</evidence>
<protein>
    <submittedName>
        <fullName evidence="5">DoxX-like protein</fullName>
    </submittedName>
</protein>
<dbReference type="Proteomes" id="UP000224915">
    <property type="component" value="Unassembled WGS sequence"/>
</dbReference>
<comment type="subcellular location">
    <subcellularLocation>
        <location evidence="1">Membrane</location>
        <topology evidence="1">Multi-pass membrane protein</topology>
    </subcellularLocation>
</comment>
<keyword evidence="6" id="KW-1185">Reference proteome</keyword>
<dbReference type="Pfam" id="PF07681">
    <property type="entry name" value="DoxX"/>
    <property type="match status" value="1"/>
</dbReference>
<evidence type="ECO:0000256" key="1">
    <source>
        <dbReference type="ARBA" id="ARBA00004141"/>
    </source>
</evidence>
<organism evidence="5 6">
    <name type="scientific">Serinibacter salmoneus</name>
    <dbReference type="NCBI Taxonomy" id="556530"/>
    <lineage>
        <taxon>Bacteria</taxon>
        <taxon>Bacillati</taxon>
        <taxon>Actinomycetota</taxon>
        <taxon>Actinomycetes</taxon>
        <taxon>Micrococcales</taxon>
        <taxon>Beutenbergiaceae</taxon>
        <taxon>Serinibacter</taxon>
    </lineage>
</organism>
<dbReference type="AlphaFoldDB" id="A0A2A9D0V2"/>
<evidence type="ECO:0000256" key="3">
    <source>
        <dbReference type="ARBA" id="ARBA00022989"/>
    </source>
</evidence>
<dbReference type="OrthoDB" id="329282at2"/>
<name>A0A2A9D0V2_9MICO</name>
<evidence type="ECO:0000313" key="5">
    <source>
        <dbReference type="EMBL" id="PFG20317.1"/>
    </source>
</evidence>